<dbReference type="InterPro" id="IPR052343">
    <property type="entry name" value="Retrotransposon-Effector_Assoc"/>
</dbReference>
<protein>
    <recommendedName>
        <fullName evidence="3">Reverse transcriptase</fullName>
    </recommendedName>
</protein>
<dbReference type="PANTHER" id="PTHR46890">
    <property type="entry name" value="NON-LTR RETROLELEMENT REVERSE TRANSCRIPTASE-LIKE PROTEIN-RELATED"/>
    <property type="match status" value="1"/>
</dbReference>
<proteinExistence type="predicted"/>
<sequence length="226" mass="25469">MWISHPDFQELVQSNWGTKQFCICRKLKRIESPPLKQLNSKHIAHISTRADNAKRGLITAQNMRHDKPSNAELQNTVGQLRKQAVFLSESERNFFFQQAKLSQEQAAALVREISSHEIKEALFDIGEDKSLGPIGYTSCFFKKAWHTIGEDFCVAIKEFFTSSLLLKQINHMIIALIPKSGHATTVGDYRPIACCNVIYKVIAKILASRLALILDNLVDQAQSAVC</sequence>
<reference evidence="2" key="1">
    <citation type="submission" date="2024-07" db="EMBL/GenBank/DDBJ databases">
        <title>Two chromosome-level genome assemblies of Korean endemic species Abeliophyllum distichum and Forsythia ovata (Oleaceae).</title>
        <authorList>
            <person name="Jang H."/>
        </authorList>
    </citation>
    <scope>NUCLEOTIDE SEQUENCE [LARGE SCALE GENOMIC DNA]</scope>
</reference>
<name>A0ABD1Q890_9LAMI</name>
<evidence type="ECO:0000313" key="2">
    <source>
        <dbReference type="Proteomes" id="UP001604336"/>
    </source>
</evidence>
<dbReference type="Proteomes" id="UP001604336">
    <property type="component" value="Unassembled WGS sequence"/>
</dbReference>
<keyword evidence="2" id="KW-1185">Reference proteome</keyword>
<dbReference type="AlphaFoldDB" id="A0ABD1Q890"/>
<evidence type="ECO:0008006" key="3">
    <source>
        <dbReference type="Google" id="ProtNLM"/>
    </source>
</evidence>
<dbReference type="PANTHER" id="PTHR46890:SF48">
    <property type="entry name" value="RNA-DIRECTED DNA POLYMERASE"/>
    <property type="match status" value="1"/>
</dbReference>
<evidence type="ECO:0000313" key="1">
    <source>
        <dbReference type="EMBL" id="KAL2472429.1"/>
    </source>
</evidence>
<organism evidence="1 2">
    <name type="scientific">Abeliophyllum distichum</name>
    <dbReference type="NCBI Taxonomy" id="126358"/>
    <lineage>
        <taxon>Eukaryota</taxon>
        <taxon>Viridiplantae</taxon>
        <taxon>Streptophyta</taxon>
        <taxon>Embryophyta</taxon>
        <taxon>Tracheophyta</taxon>
        <taxon>Spermatophyta</taxon>
        <taxon>Magnoliopsida</taxon>
        <taxon>eudicotyledons</taxon>
        <taxon>Gunneridae</taxon>
        <taxon>Pentapetalae</taxon>
        <taxon>asterids</taxon>
        <taxon>lamiids</taxon>
        <taxon>Lamiales</taxon>
        <taxon>Oleaceae</taxon>
        <taxon>Forsythieae</taxon>
        <taxon>Abeliophyllum</taxon>
    </lineage>
</organism>
<comment type="caution">
    <text evidence="1">The sequence shown here is derived from an EMBL/GenBank/DDBJ whole genome shotgun (WGS) entry which is preliminary data.</text>
</comment>
<dbReference type="EMBL" id="JBFOLK010000012">
    <property type="protein sequence ID" value="KAL2472429.1"/>
    <property type="molecule type" value="Genomic_DNA"/>
</dbReference>
<accession>A0ABD1Q890</accession>
<gene>
    <name evidence="1" type="ORF">Adt_40565</name>
</gene>